<evidence type="ECO:0000313" key="4">
    <source>
        <dbReference type="Proteomes" id="UP000601435"/>
    </source>
</evidence>
<feature type="region of interest" description="Disordered" evidence="1">
    <location>
        <begin position="738"/>
        <end position="843"/>
    </location>
</feature>
<comment type="caution">
    <text evidence="3">The sequence shown here is derived from an EMBL/GenBank/DDBJ whole genome shotgun (WGS) entry which is preliminary data.</text>
</comment>
<feature type="domain" description="Integrase catalytic" evidence="2">
    <location>
        <begin position="430"/>
        <end position="600"/>
    </location>
</feature>
<dbReference type="InterPro" id="IPR001584">
    <property type="entry name" value="Integrase_cat-core"/>
</dbReference>
<feature type="region of interest" description="Disordered" evidence="1">
    <location>
        <begin position="300"/>
        <end position="372"/>
    </location>
</feature>
<dbReference type="GO" id="GO:0015074">
    <property type="term" value="P:DNA integration"/>
    <property type="evidence" value="ECO:0007669"/>
    <property type="project" value="InterPro"/>
</dbReference>
<gene>
    <name evidence="3" type="primary">GIP</name>
    <name evidence="3" type="ORF">SNEC2469_LOCUS26045</name>
</gene>
<dbReference type="OrthoDB" id="447174at2759"/>
<feature type="compositionally biased region" description="Basic and acidic residues" evidence="1">
    <location>
        <begin position="788"/>
        <end position="807"/>
    </location>
</feature>
<proteinExistence type="predicted"/>
<accession>A0A813A2C9</accession>
<keyword evidence="4" id="KW-1185">Reference proteome</keyword>
<sequence>AELSTQLFYTLVKLLQGRALDIAQNTDLGNGLEVYRKLVSEYRPRLASRFVGTLTQLMSHKFTASLEAEIPFFEKLVRRYEAETGKVLDDTIKLGIIINGLQDDSLKQHVVRNSARLKTYQLLKDELLEVARTSRVLSEQPVPMDLSALPKWKQKVPKEVAKVKERGYVAAVTLPQEAQGFRDVLVDTGAGSLKTLDGQGFSVEYAESDKVNFSVLSSGLAASKGTWTVIGPDVQCLILDKNAHKVRRALGYTKTIELQKKRGVYWLPVQSDEGKGPEPTILAATKAAKKVVPAEAMRLEEDAGGTAQGQAADGTALGEPPKEDSEGPTEASSSRGPEIREAADRPALGEPPEEDSEAQRKTRSKRIPDLVSEQEYKDHMMTHLPFRSWCDHCIAGKSREDSHPLREARKCKGEVPRFCVDYCFLGRALKGEMPKTAEALKEPLDAEDGQRPILVMVDQETGATFSYLVTKGVNNYAVHVMSEALKFAGRQRVLIMSDGEPAIRALIDTVARQAGKETQVQHAPKETHGPSNGAAERAILEVARQARTLVHALETRYPGYQLKGDSEVFPWVIRHSGWLITRFLIKADGRTPYERLKGREYKGEIVDPLETVHYKIDKDTRGKLDAQTSIGIWLGKTLSADEHVIGTPQGIRKWEKHRLEAVTGTPWQPKGQALVVPGDNKPLTLPDGRKVRSAYITLERQIKHGPTPGCPGCNCLAGEVKPHNAECKKRFNELYPREAAASREEPGEEGAQAVEGDDMDLTEAEPSGAGGTAQGSAAQGSGGTDPAQSRKDLKKQLADKARERREAAQQQPQEEPKRFRQTQKGAKRTAEVSLEEAAAEAAQEEVIGGLPTLHEESLLAAYPEDGLLDSQGAFDERTGEALPVEKVKKARGRELDKMIEHGVKEDITWEEAKRRGLKIVKSRWVDGWKPLPDDPQGVRSRCVAQEVNVSQRDDVASGTPPLKAHRMVISHAATKAPGARENKKLVARYDVSVAFFHADATGKIAVVPPKDLDQSFL</sequence>
<evidence type="ECO:0000259" key="2">
    <source>
        <dbReference type="PROSITE" id="PS50994"/>
    </source>
</evidence>
<dbReference type="AlphaFoldDB" id="A0A813A2C9"/>
<protein>
    <submittedName>
        <fullName evidence="3">GIP protein</fullName>
    </submittedName>
</protein>
<reference evidence="3" key="1">
    <citation type="submission" date="2021-02" db="EMBL/GenBank/DDBJ databases">
        <authorList>
            <person name="Dougan E. K."/>
            <person name="Rhodes N."/>
            <person name="Thang M."/>
            <person name="Chan C."/>
        </authorList>
    </citation>
    <scope>NUCLEOTIDE SEQUENCE</scope>
</reference>
<organism evidence="3 4">
    <name type="scientific">Symbiodinium necroappetens</name>
    <dbReference type="NCBI Taxonomy" id="1628268"/>
    <lineage>
        <taxon>Eukaryota</taxon>
        <taxon>Sar</taxon>
        <taxon>Alveolata</taxon>
        <taxon>Dinophyceae</taxon>
        <taxon>Suessiales</taxon>
        <taxon>Symbiodiniaceae</taxon>
        <taxon>Symbiodinium</taxon>
    </lineage>
</organism>
<name>A0A813A2C9_9DINO</name>
<feature type="non-terminal residue" evidence="3">
    <location>
        <position position="1"/>
    </location>
</feature>
<dbReference type="EMBL" id="CAJNJA010052335">
    <property type="protein sequence ID" value="CAE7846389.1"/>
    <property type="molecule type" value="Genomic_DNA"/>
</dbReference>
<dbReference type="PROSITE" id="PS50994">
    <property type="entry name" value="INTEGRASE"/>
    <property type="match status" value="1"/>
</dbReference>
<feature type="non-terminal residue" evidence="3">
    <location>
        <position position="1017"/>
    </location>
</feature>
<evidence type="ECO:0000256" key="1">
    <source>
        <dbReference type="SAM" id="MobiDB-lite"/>
    </source>
</evidence>
<dbReference type="Proteomes" id="UP000601435">
    <property type="component" value="Unassembled WGS sequence"/>
</dbReference>
<evidence type="ECO:0000313" key="3">
    <source>
        <dbReference type="EMBL" id="CAE7846389.1"/>
    </source>
</evidence>
<feature type="compositionally biased region" description="Low complexity" evidence="1">
    <location>
        <begin position="304"/>
        <end position="316"/>
    </location>
</feature>